<evidence type="ECO:0000259" key="5">
    <source>
        <dbReference type="Pfam" id="PF13525"/>
    </source>
</evidence>
<feature type="compositionally biased region" description="Basic residues" evidence="4">
    <location>
        <begin position="628"/>
        <end position="640"/>
    </location>
</feature>
<dbReference type="Proteomes" id="UP000182427">
    <property type="component" value="Chromosome I"/>
</dbReference>
<organism evidence="6 7">
    <name type="scientific">Terriglobus roseus</name>
    <dbReference type="NCBI Taxonomy" id="392734"/>
    <lineage>
        <taxon>Bacteria</taxon>
        <taxon>Pseudomonadati</taxon>
        <taxon>Acidobacteriota</taxon>
        <taxon>Terriglobia</taxon>
        <taxon>Terriglobales</taxon>
        <taxon>Acidobacteriaceae</taxon>
        <taxon>Terriglobus</taxon>
    </lineage>
</organism>
<keyword evidence="3" id="KW-0998">Cell outer membrane</keyword>
<feature type="compositionally biased region" description="Low complexity" evidence="4">
    <location>
        <begin position="470"/>
        <end position="499"/>
    </location>
</feature>
<keyword evidence="2" id="KW-0472">Membrane</keyword>
<feature type="domain" description="Outer membrane lipoprotein BamD-like" evidence="5">
    <location>
        <begin position="142"/>
        <end position="329"/>
    </location>
</feature>
<protein>
    <submittedName>
        <fullName evidence="6">Outer membrane protein assembly factor BamD</fullName>
    </submittedName>
</protein>
<evidence type="ECO:0000256" key="4">
    <source>
        <dbReference type="SAM" id="MobiDB-lite"/>
    </source>
</evidence>
<dbReference type="InterPro" id="IPR017689">
    <property type="entry name" value="BamD"/>
</dbReference>
<dbReference type="Gene3D" id="1.25.40.10">
    <property type="entry name" value="Tetratricopeptide repeat domain"/>
    <property type="match status" value="1"/>
</dbReference>
<feature type="compositionally biased region" description="Basic and acidic residues" evidence="4">
    <location>
        <begin position="104"/>
        <end position="126"/>
    </location>
</feature>
<keyword evidence="7" id="KW-1185">Reference proteome</keyword>
<feature type="region of interest" description="Disordered" evidence="4">
    <location>
        <begin position="76"/>
        <end position="138"/>
    </location>
</feature>
<reference evidence="6 7" key="1">
    <citation type="submission" date="2016-10" db="EMBL/GenBank/DDBJ databases">
        <authorList>
            <person name="de Groot N.N."/>
        </authorList>
    </citation>
    <scope>NUCLEOTIDE SEQUENCE [LARGE SCALE GENOMIC DNA]</scope>
    <source>
        <strain evidence="6 7">GAS232</strain>
    </source>
</reference>
<evidence type="ECO:0000313" key="6">
    <source>
        <dbReference type="EMBL" id="SDE76831.1"/>
    </source>
</evidence>
<evidence type="ECO:0000256" key="3">
    <source>
        <dbReference type="ARBA" id="ARBA00023237"/>
    </source>
</evidence>
<sequence>MKRFTQRAVQNGEQALEWIELYSGSKTGRRTQGFSGMVSLFGKSALPRSFFIRRGVAVALLMGGIAASACAQQSLPPGTTAATPDDQTPTAVLSNNSGKKTRKSTQDKKDDKVVQSKDTVKSEKARKQQMKVNPLGDVKSSQPDKLLYDKAMVAINKGRFEVARLDLQTLLSTYPDSEYQMRSKLAFADSWYREGGSAALAQAETEYHDFIIFFPNAPEAAEAQMRIGDIYFKQMDRPDRDYTKGIHAQEEYRNMLAQYPDSSLVPEAKQHLREVQEVLAQREHSIGEFYGTHENWVASIARLQTVVDTYPLYSHIDQVLISLGDAYQAQSRFIRTLQLPEDAKARLLKTYDDQAAAAYSRVATQYAASPHVEDARDRLDAMNRPIPEPTPEQLAASQALEDSRQTYTLANRAKGLIFRGPDTVQTARIGDPALVDPKATLAPEVANRSNEAYKAALDPKASVPAVGTNAPADGATPAAAEGTDASTAAAAGTGSSPASLQDIPAENAAPTNAGSSFTDTPTGVATPTSTGGRTAGVTILSPGATDGTGNSSAPPAAGSVPAGTISGVGPRNNTELPAVEKAADAPETVNDVAGQKTPAGQAPVLDKNGKPKKVKPEIDKDEESSSTQKKKKGLKKLNPF</sequence>
<feature type="region of interest" description="Disordered" evidence="4">
    <location>
        <begin position="463"/>
        <end position="640"/>
    </location>
</feature>
<dbReference type="Pfam" id="PF13525">
    <property type="entry name" value="YfiO"/>
    <property type="match status" value="1"/>
</dbReference>
<feature type="compositionally biased region" description="Low complexity" evidence="4">
    <location>
        <begin position="76"/>
        <end position="91"/>
    </location>
</feature>
<evidence type="ECO:0000256" key="1">
    <source>
        <dbReference type="ARBA" id="ARBA00022729"/>
    </source>
</evidence>
<evidence type="ECO:0000313" key="7">
    <source>
        <dbReference type="Proteomes" id="UP000182427"/>
    </source>
</evidence>
<keyword evidence="1" id="KW-0732">Signal</keyword>
<evidence type="ECO:0000256" key="2">
    <source>
        <dbReference type="ARBA" id="ARBA00023136"/>
    </source>
</evidence>
<dbReference type="EMBL" id="LT629690">
    <property type="protein sequence ID" value="SDE76831.1"/>
    <property type="molecule type" value="Genomic_DNA"/>
</dbReference>
<dbReference type="NCBIfam" id="TIGR03302">
    <property type="entry name" value="OM_YfiO"/>
    <property type="match status" value="1"/>
</dbReference>
<dbReference type="AlphaFoldDB" id="A0A1G7FLL5"/>
<name>A0A1G7FLL5_9BACT</name>
<accession>A0A1G7FLL5</accession>
<dbReference type="InterPro" id="IPR011990">
    <property type="entry name" value="TPR-like_helical_dom_sf"/>
</dbReference>
<feature type="compositionally biased region" description="Low complexity" evidence="4">
    <location>
        <begin position="549"/>
        <end position="563"/>
    </location>
</feature>
<proteinExistence type="predicted"/>
<feature type="compositionally biased region" description="Polar residues" evidence="4">
    <location>
        <begin position="509"/>
        <end position="532"/>
    </location>
</feature>
<gene>
    <name evidence="6" type="ORF">SAMN05444167_0384</name>
</gene>
<dbReference type="InterPro" id="IPR039565">
    <property type="entry name" value="BamD-like"/>
</dbReference>